<protein>
    <submittedName>
        <fullName evidence="2">Uncharacterized protein</fullName>
    </submittedName>
</protein>
<feature type="compositionally biased region" description="Basic and acidic residues" evidence="1">
    <location>
        <begin position="188"/>
        <end position="198"/>
    </location>
</feature>
<feature type="compositionally biased region" description="Basic and acidic residues" evidence="1">
    <location>
        <begin position="231"/>
        <end position="257"/>
    </location>
</feature>
<reference evidence="2" key="1">
    <citation type="submission" date="2021-04" db="EMBL/GenBank/DDBJ databases">
        <title>Draft Genome Sequence of Pandoravirus japonicus, Isolated from the Sabaishi River of Niigata, Japan.</title>
        <authorList>
            <person name="Hosokawa N."/>
            <person name="Takahashi H."/>
            <person name="Aoki K."/>
            <person name="Takemura M."/>
        </authorList>
    </citation>
    <scope>NUCLEOTIDE SEQUENCE</scope>
</reference>
<feature type="region of interest" description="Disordered" evidence="1">
    <location>
        <begin position="115"/>
        <end position="315"/>
    </location>
</feature>
<feature type="compositionally biased region" description="Polar residues" evidence="1">
    <location>
        <begin position="143"/>
        <end position="165"/>
    </location>
</feature>
<dbReference type="EMBL" id="LC625835">
    <property type="protein sequence ID" value="BCU03427.1"/>
    <property type="molecule type" value="Genomic_DNA"/>
</dbReference>
<feature type="compositionally biased region" description="Low complexity" evidence="1">
    <location>
        <begin position="126"/>
        <end position="138"/>
    </location>
</feature>
<accession>A0A811BQP3</accession>
<feature type="compositionally biased region" description="Acidic residues" evidence="1">
    <location>
        <begin position="298"/>
        <end position="307"/>
    </location>
</feature>
<evidence type="ECO:0000313" key="3">
    <source>
        <dbReference type="Proteomes" id="UP001253637"/>
    </source>
</evidence>
<evidence type="ECO:0000256" key="1">
    <source>
        <dbReference type="SAM" id="MobiDB-lite"/>
    </source>
</evidence>
<feature type="compositionally biased region" description="Basic residues" evidence="1">
    <location>
        <begin position="178"/>
        <end position="187"/>
    </location>
</feature>
<proteinExistence type="predicted"/>
<sequence>MACARPLHVVLPACATDKIALPPAPVSAKYTAVFEVEFVNASPDTKIDLALAMRVDGHALLRNVQEVEADARRCVRLQVEVEVPKGHTASLSWRPFSRKPERLPAWLTIGRGEARMAISPPPQPPAQLQQQHPHAIAAPAPPTHNQGSAHDTKNNDNNSIVTNDDSATHLVSDDGHAGRRNKHRDRRRARETTRDDKPPRRRRRSHRRHDGADGDRRAKENEAGTDGATDGTRDRDVRGKHERRDRDDRHGGSDTKRRDRHRRDRGRERDQQSASRDATTAAVATALAAVAAARNAHEDEEDEEEDSLYCGDSESVSMLPVPPAMGTAPHHHRARMLVPITAVGHRLAARRY</sequence>
<name>A0A811BQP3_9VIRU</name>
<feature type="compositionally biased region" description="Basic and acidic residues" evidence="1">
    <location>
        <begin position="210"/>
        <end position="222"/>
    </location>
</feature>
<feature type="compositionally biased region" description="Basic residues" evidence="1">
    <location>
        <begin position="199"/>
        <end position="209"/>
    </location>
</feature>
<dbReference type="Proteomes" id="UP001253637">
    <property type="component" value="Segment"/>
</dbReference>
<evidence type="ECO:0000313" key="2">
    <source>
        <dbReference type="EMBL" id="BCU03427.1"/>
    </source>
</evidence>
<organism evidence="2 3">
    <name type="scientific">Pandoravirus japonicus</name>
    <dbReference type="NCBI Taxonomy" id="2823154"/>
    <lineage>
        <taxon>Viruses</taxon>
        <taxon>Pandoravirus</taxon>
    </lineage>
</organism>
<feature type="compositionally biased region" description="Low complexity" evidence="1">
    <location>
        <begin position="278"/>
        <end position="293"/>
    </location>
</feature>